<evidence type="ECO:0000313" key="5">
    <source>
        <dbReference type="Proteomes" id="UP000265614"/>
    </source>
</evidence>
<dbReference type="EMBL" id="QZEZ01000001">
    <property type="protein sequence ID" value="RJK97671.1"/>
    <property type="molecule type" value="Genomic_DNA"/>
</dbReference>
<gene>
    <name evidence="4" type="ORF">D5H78_01240</name>
</gene>
<protein>
    <recommendedName>
        <fullName evidence="3">RsiG-like domain-containing protein</fullName>
    </recommendedName>
</protein>
<feature type="region of interest" description="Disordered" evidence="2">
    <location>
        <begin position="51"/>
        <end position="73"/>
    </location>
</feature>
<accession>A0A3A3ZM85</accession>
<name>A0A3A3ZM85_9ACTN</name>
<reference evidence="4 5" key="1">
    <citation type="submission" date="2018-09" db="EMBL/GenBank/DDBJ databases">
        <title>YIM 75000 draft genome.</title>
        <authorList>
            <person name="Tang S."/>
            <person name="Feng Y."/>
        </authorList>
    </citation>
    <scope>NUCLEOTIDE SEQUENCE [LARGE SCALE GENOMIC DNA]</scope>
    <source>
        <strain evidence="4 5">YIM 75000</strain>
    </source>
</reference>
<organism evidence="4 5">
    <name type="scientific">Vallicoccus soli</name>
    <dbReference type="NCBI Taxonomy" id="2339232"/>
    <lineage>
        <taxon>Bacteria</taxon>
        <taxon>Bacillati</taxon>
        <taxon>Actinomycetota</taxon>
        <taxon>Actinomycetes</taxon>
        <taxon>Motilibacterales</taxon>
        <taxon>Vallicoccaceae</taxon>
        <taxon>Vallicoccus</taxon>
    </lineage>
</organism>
<evidence type="ECO:0000259" key="3">
    <source>
        <dbReference type="Pfam" id="PF22802"/>
    </source>
</evidence>
<dbReference type="RefSeq" id="WP_119948597.1">
    <property type="nucleotide sequence ID" value="NZ_QZEZ01000001.1"/>
</dbReference>
<evidence type="ECO:0000256" key="1">
    <source>
        <dbReference type="SAM" id="Coils"/>
    </source>
</evidence>
<proteinExistence type="predicted"/>
<keyword evidence="5" id="KW-1185">Reference proteome</keyword>
<dbReference type="Proteomes" id="UP000265614">
    <property type="component" value="Unassembled WGS sequence"/>
</dbReference>
<keyword evidence="1" id="KW-0175">Coiled coil</keyword>
<feature type="domain" description="RsiG-like" evidence="3">
    <location>
        <begin position="8"/>
        <end position="70"/>
    </location>
</feature>
<dbReference type="AlphaFoldDB" id="A0A3A3ZM85"/>
<dbReference type="Pfam" id="PF22802">
    <property type="entry name" value="RsiG"/>
    <property type="match status" value="1"/>
</dbReference>
<feature type="coiled-coil region" evidence="1">
    <location>
        <begin position="112"/>
        <end position="139"/>
    </location>
</feature>
<evidence type="ECO:0000256" key="2">
    <source>
        <dbReference type="SAM" id="MobiDB-lite"/>
    </source>
</evidence>
<dbReference type="OrthoDB" id="3785554at2"/>
<sequence length="168" mass="18786">MVGTGLERCADLAHLPLEQLRAYRGELATEEDRVSYWRRLIQARLDVVRGDARSRRAPSPPDPQRLREALSTGAAASRRTALVRVRQDGEAPPLPDLAVLWASLPGEDPAERAALVARLERAEQDLSAYRTTLHRWIDEATTELIARYREDPSSCLAALPLQGPFARR</sequence>
<evidence type="ECO:0000313" key="4">
    <source>
        <dbReference type="EMBL" id="RJK97671.1"/>
    </source>
</evidence>
<comment type="caution">
    <text evidence="4">The sequence shown here is derived from an EMBL/GenBank/DDBJ whole genome shotgun (WGS) entry which is preliminary data.</text>
</comment>
<dbReference type="InterPro" id="IPR055209">
    <property type="entry name" value="RsiG-like_dom"/>
</dbReference>